<sequence>MKHNNQKSVRLIILFTSNNILYSVTNIEGITLFWTSVGTKRIKGTKKLTLITIMSSVKLILHFIWQLKIKYIYLELKGLNKNKKTFLRYFKQLPINVLTINNDSLFGHNGCKKSKLRRI</sequence>
<keyword evidence="4" id="KW-1133">Transmembrane helix</keyword>
<evidence type="ECO:0000256" key="4">
    <source>
        <dbReference type="SAM" id="Phobius"/>
    </source>
</evidence>
<keyword evidence="4" id="KW-0472">Membrane</keyword>
<protein>
    <submittedName>
        <fullName evidence="5">Ribosomal protein S11</fullName>
    </submittedName>
</protein>
<organism evidence="5">
    <name type="scientific">Melanthalia intermedia</name>
    <dbReference type="NCBI Taxonomy" id="172989"/>
    <lineage>
        <taxon>Eukaryota</taxon>
        <taxon>Rhodophyta</taxon>
        <taxon>Florideophyceae</taxon>
        <taxon>Rhodymeniophycidae</taxon>
        <taxon>Gracilariales</taxon>
        <taxon>Gracilariaceae</taxon>
        <taxon>Melanthalia</taxon>
    </lineage>
</organism>
<evidence type="ECO:0000256" key="3">
    <source>
        <dbReference type="ARBA" id="ARBA00023274"/>
    </source>
</evidence>
<dbReference type="GO" id="GO:0006412">
    <property type="term" value="P:translation"/>
    <property type="evidence" value="ECO:0007669"/>
    <property type="project" value="InterPro"/>
</dbReference>
<dbReference type="Pfam" id="PF00411">
    <property type="entry name" value="Ribosomal_S11"/>
    <property type="match status" value="1"/>
</dbReference>
<dbReference type="HAMAP" id="MF_01310">
    <property type="entry name" value="Ribosomal_uS11"/>
    <property type="match status" value="1"/>
</dbReference>
<feature type="transmembrane region" description="Helical" evidence="4">
    <location>
        <begin position="48"/>
        <end position="67"/>
    </location>
</feature>
<name>A0A345UBP4_9FLOR</name>
<keyword evidence="4" id="KW-0812">Transmembrane</keyword>
<dbReference type="GeneID" id="37624737"/>
<gene>
    <name evidence="5" type="primary">rps11</name>
</gene>
<dbReference type="InterPro" id="IPR001971">
    <property type="entry name" value="Ribosomal_uS11"/>
</dbReference>
<dbReference type="Gene3D" id="3.30.420.80">
    <property type="entry name" value="Ribosomal protein S11"/>
    <property type="match status" value="1"/>
</dbReference>
<dbReference type="PIRSF" id="PIRSF002131">
    <property type="entry name" value="Ribosomal_S11"/>
    <property type="match status" value="1"/>
</dbReference>
<dbReference type="RefSeq" id="YP_009511953.1">
    <property type="nucleotide sequence ID" value="NC_039152.1"/>
</dbReference>
<geneLocation type="mitochondrion" evidence="5"/>
<accession>A0A345UBP4</accession>
<dbReference type="GO" id="GO:1990904">
    <property type="term" value="C:ribonucleoprotein complex"/>
    <property type="evidence" value="ECO:0007669"/>
    <property type="project" value="UniProtKB-KW"/>
</dbReference>
<dbReference type="GO" id="GO:0005840">
    <property type="term" value="C:ribosome"/>
    <property type="evidence" value="ECO:0007669"/>
    <property type="project" value="UniProtKB-KW"/>
</dbReference>
<reference evidence="5" key="1">
    <citation type="submission" date="2018-05" db="EMBL/GenBank/DDBJ databases">
        <title>Organellar genomes of Gracilariaceae.</title>
        <authorList>
            <person name="Iha C."/>
            <person name="Oliveira M.C."/>
        </authorList>
    </citation>
    <scope>NUCLEOTIDE SEQUENCE</scope>
</reference>
<dbReference type="AlphaFoldDB" id="A0A345UBP4"/>
<comment type="similarity">
    <text evidence="1">Belongs to the universal ribosomal protein uS11 family.</text>
</comment>
<keyword evidence="2 5" id="KW-0689">Ribosomal protein</keyword>
<evidence type="ECO:0000256" key="1">
    <source>
        <dbReference type="ARBA" id="ARBA00006194"/>
    </source>
</evidence>
<feature type="transmembrane region" description="Helical" evidence="4">
    <location>
        <begin position="12"/>
        <end position="36"/>
    </location>
</feature>
<dbReference type="InterPro" id="IPR036967">
    <property type="entry name" value="Ribosomal_uS11_sf"/>
</dbReference>
<evidence type="ECO:0000313" key="5">
    <source>
        <dbReference type="EMBL" id="AXI97880.1"/>
    </source>
</evidence>
<dbReference type="EMBL" id="MH396025">
    <property type="protein sequence ID" value="AXI97880.1"/>
    <property type="molecule type" value="Genomic_DNA"/>
</dbReference>
<keyword evidence="5" id="KW-0496">Mitochondrion</keyword>
<proteinExistence type="inferred from homology"/>
<dbReference type="SUPFAM" id="SSF53137">
    <property type="entry name" value="Translational machinery components"/>
    <property type="match status" value="1"/>
</dbReference>
<keyword evidence="3" id="KW-0687">Ribonucleoprotein</keyword>
<dbReference type="GO" id="GO:0003735">
    <property type="term" value="F:structural constituent of ribosome"/>
    <property type="evidence" value="ECO:0007669"/>
    <property type="project" value="InterPro"/>
</dbReference>
<evidence type="ECO:0000256" key="2">
    <source>
        <dbReference type="ARBA" id="ARBA00022980"/>
    </source>
</evidence>